<proteinExistence type="predicted"/>
<organism evidence="1 3">
    <name type="scientific">Legionella adelaidensis</name>
    <dbReference type="NCBI Taxonomy" id="45056"/>
    <lineage>
        <taxon>Bacteria</taxon>
        <taxon>Pseudomonadati</taxon>
        <taxon>Pseudomonadota</taxon>
        <taxon>Gammaproteobacteria</taxon>
        <taxon>Legionellales</taxon>
        <taxon>Legionellaceae</taxon>
        <taxon>Legionella</taxon>
    </lineage>
</organism>
<sequence length="114" mass="12781">MTLKKYKNQRGSLLELTFLPDNKTEGYFTSAVASKECPQAIGQRHPIIGYWIGNALTFSVIYEQCGSLYSVVGNFDKMQNSIDVIGLINHQSDDIVGKDCSARFISHDTYHLCD</sequence>
<dbReference type="RefSeq" id="WP_058462636.1">
    <property type="nucleotide sequence ID" value="NZ_CAAAHS010000009.1"/>
</dbReference>
<name>A0A0W0R1S7_9GAMM</name>
<evidence type="ECO:0000313" key="1">
    <source>
        <dbReference type="EMBL" id="KTC65031.1"/>
    </source>
</evidence>
<evidence type="ECO:0008006" key="5">
    <source>
        <dbReference type="Google" id="ProtNLM"/>
    </source>
</evidence>
<dbReference type="EMBL" id="LNKA01000010">
    <property type="protein sequence ID" value="KTC65031.1"/>
    <property type="molecule type" value="Genomic_DNA"/>
</dbReference>
<dbReference type="PATRIC" id="fig|45056.6.peg.1604"/>
<dbReference type="AlphaFoldDB" id="A0A0W0R1S7"/>
<evidence type="ECO:0000313" key="3">
    <source>
        <dbReference type="Proteomes" id="UP000054859"/>
    </source>
</evidence>
<protein>
    <recommendedName>
        <fullName evidence="5">Avidin family</fullName>
    </recommendedName>
</protein>
<dbReference type="Gene3D" id="2.40.128.30">
    <property type="entry name" value="Avidin-like"/>
    <property type="match status" value="1"/>
</dbReference>
<geneLocation type="plasmid" evidence="2 4">
    <name>13</name>
</geneLocation>
<dbReference type="OrthoDB" id="5637373at2"/>
<keyword evidence="2" id="KW-0614">Plasmid</keyword>
<evidence type="ECO:0000313" key="4">
    <source>
        <dbReference type="Proteomes" id="UP000281170"/>
    </source>
</evidence>
<dbReference type="EMBL" id="LR134422">
    <property type="protein sequence ID" value="VEH85450.1"/>
    <property type="molecule type" value="Genomic_DNA"/>
</dbReference>
<dbReference type="SUPFAM" id="SSF50876">
    <property type="entry name" value="Avidin/streptavidin"/>
    <property type="match status" value="1"/>
</dbReference>
<reference evidence="2 4" key="2">
    <citation type="submission" date="2018-12" db="EMBL/GenBank/DDBJ databases">
        <authorList>
            <consortium name="Pathogen Informatics"/>
        </authorList>
    </citation>
    <scope>NUCLEOTIDE SEQUENCE [LARGE SCALE GENOMIC DNA]</scope>
    <source>
        <strain evidence="2 4">NCTC12735</strain>
        <plasmid evidence="4">13</plasmid>
    </source>
</reference>
<dbReference type="KEGG" id="ladl:NCTC12735_01080"/>
<reference evidence="1 3" key="1">
    <citation type="submission" date="2015-11" db="EMBL/GenBank/DDBJ databases">
        <title>Identification of large and diverse effector repertoires of 38 Legionella species.</title>
        <authorList>
            <person name="Burstein D."/>
            <person name="Amaro F."/>
            <person name="Zusman T."/>
            <person name="Lifshitz Z."/>
            <person name="Cohen O."/>
            <person name="Gilbert J.A."/>
            <person name="Pupko T."/>
            <person name="Shuman H.A."/>
            <person name="Segal G."/>
        </authorList>
    </citation>
    <scope>NUCLEOTIDE SEQUENCE [LARGE SCALE GENOMIC DNA]</scope>
    <source>
        <strain evidence="1 3">1762-AUS-E</strain>
    </source>
</reference>
<evidence type="ECO:0000313" key="2">
    <source>
        <dbReference type="EMBL" id="VEH85450.1"/>
    </source>
</evidence>
<gene>
    <name evidence="1" type="ORF">Lade_1554</name>
    <name evidence="2" type="ORF">NCTC12735_01080</name>
</gene>
<accession>A0A0W0R1S7</accession>
<dbReference type="Proteomes" id="UP000281170">
    <property type="component" value="Plasmid 13"/>
</dbReference>
<dbReference type="STRING" id="45056.Lade_1554"/>
<dbReference type="Proteomes" id="UP000054859">
    <property type="component" value="Unassembled WGS sequence"/>
</dbReference>
<dbReference type="InterPro" id="IPR036896">
    <property type="entry name" value="Avidin-like_sf"/>
</dbReference>
<keyword evidence="3" id="KW-1185">Reference proteome</keyword>